<feature type="transmembrane region" description="Helical" evidence="11">
    <location>
        <begin position="338"/>
        <end position="360"/>
    </location>
</feature>
<name>A0A239MCR0_9BACT</name>
<keyword evidence="7" id="KW-0862">Zinc</keyword>
<evidence type="ECO:0000256" key="6">
    <source>
        <dbReference type="ARBA" id="ARBA00022801"/>
    </source>
</evidence>
<evidence type="ECO:0000256" key="1">
    <source>
        <dbReference type="ARBA" id="ARBA00001947"/>
    </source>
</evidence>
<dbReference type="Gene3D" id="3.30.2010.10">
    <property type="entry name" value="Metalloproteases ('zincins'), catalytic domain"/>
    <property type="match status" value="1"/>
</dbReference>
<dbReference type="EMBL" id="FZOU01000011">
    <property type="protein sequence ID" value="SNT39933.1"/>
    <property type="molecule type" value="Genomic_DNA"/>
</dbReference>
<keyword evidence="9" id="KW-0482">Metalloprotease</keyword>
<evidence type="ECO:0000313" key="14">
    <source>
        <dbReference type="Proteomes" id="UP000198356"/>
    </source>
</evidence>
<evidence type="ECO:0000256" key="4">
    <source>
        <dbReference type="ARBA" id="ARBA00022692"/>
    </source>
</evidence>
<keyword evidence="3 13" id="KW-0645">Protease</keyword>
<organism evidence="13 14">
    <name type="scientific">Granulicella rosea</name>
    <dbReference type="NCBI Taxonomy" id="474952"/>
    <lineage>
        <taxon>Bacteria</taxon>
        <taxon>Pseudomonadati</taxon>
        <taxon>Acidobacteriota</taxon>
        <taxon>Terriglobia</taxon>
        <taxon>Terriglobales</taxon>
        <taxon>Acidobacteriaceae</taxon>
        <taxon>Granulicella</taxon>
    </lineage>
</organism>
<dbReference type="GO" id="GO:0046872">
    <property type="term" value="F:metal ion binding"/>
    <property type="evidence" value="ECO:0007669"/>
    <property type="project" value="UniProtKB-KW"/>
</dbReference>
<accession>A0A239MCR0</accession>
<proteinExistence type="predicted"/>
<evidence type="ECO:0000256" key="11">
    <source>
        <dbReference type="SAM" id="Phobius"/>
    </source>
</evidence>
<keyword evidence="5" id="KW-0479">Metal-binding</keyword>
<dbReference type="Pfam" id="PF01435">
    <property type="entry name" value="Peptidase_M48"/>
    <property type="match status" value="1"/>
</dbReference>
<protein>
    <submittedName>
        <fullName evidence="13">Zn-dependent protease with chaperone function</fullName>
    </submittedName>
</protein>
<dbReference type="AlphaFoldDB" id="A0A239MCR0"/>
<reference evidence="13 14" key="1">
    <citation type="submission" date="2017-06" db="EMBL/GenBank/DDBJ databases">
        <authorList>
            <person name="Kim H.J."/>
            <person name="Triplett B.A."/>
        </authorList>
    </citation>
    <scope>NUCLEOTIDE SEQUENCE [LARGE SCALE GENOMIC DNA]</scope>
    <source>
        <strain evidence="13 14">DSM 18704</strain>
    </source>
</reference>
<evidence type="ECO:0000256" key="5">
    <source>
        <dbReference type="ARBA" id="ARBA00022723"/>
    </source>
</evidence>
<keyword evidence="6" id="KW-0378">Hydrolase</keyword>
<dbReference type="PANTHER" id="PTHR43221">
    <property type="entry name" value="PROTEASE HTPX"/>
    <property type="match status" value="1"/>
</dbReference>
<dbReference type="RefSeq" id="WP_089410220.1">
    <property type="nucleotide sequence ID" value="NZ_FZOU01000011.1"/>
</dbReference>
<feature type="transmembrane region" description="Helical" evidence="11">
    <location>
        <begin position="372"/>
        <end position="392"/>
    </location>
</feature>
<evidence type="ECO:0000256" key="3">
    <source>
        <dbReference type="ARBA" id="ARBA00022670"/>
    </source>
</evidence>
<sequence>MKFLVRSLLVLFALYGMVFAIGDVMLVSHQLSLWWGIVFSVAVIGLQFATSPWVIEHILSIDWAPDALPEVNRAFVEQLCRERGLPQIQVGVIYSGTPNAFAFGRVRSDAKVVVTEGLLKALTPEEANAVLAHEIGHIEHYDFAVMAVAALAPLLLYQIYVWTSRVRNGGTIAWTAYACYWIGQFLVLTLNRTREYHADHYAAMVTRAPGELSSALVKIAYGMIRADGEYKESLQKGSTADKSYQRAQHQLGSTIALMGIANLRSSESLAVAIADPARAAAVMRWDLVNPWARFYELNSTHPLTALRVRALNAQSTEMHQQIAYPLPAGQASDRKLQFLHFPLQFVIWAGPWVFGLLWLFSHRITHQLGLPGLSTGWLLIGLGATWTGRIAYRYHGSFKPAAIGDLLEDTEVSQMKPRAVELRGEIVGNGMPGYYWSADLVLRDDSGMVFLLYRSSIPFARFFFAITDAGRFIGEKVTVTGWYRRGLRPYVELSQISGNLPRMYSGSGPISMLNNKDAGERELVTHRSYSRWIQGAGAAIATAAGLVMLFS</sequence>
<evidence type="ECO:0000256" key="9">
    <source>
        <dbReference type="ARBA" id="ARBA00023049"/>
    </source>
</evidence>
<keyword evidence="4 11" id="KW-0812">Transmembrane</keyword>
<evidence type="ECO:0000313" key="13">
    <source>
        <dbReference type="EMBL" id="SNT39933.1"/>
    </source>
</evidence>
<dbReference type="InterPro" id="IPR001915">
    <property type="entry name" value="Peptidase_M48"/>
</dbReference>
<keyword evidence="8 11" id="KW-1133">Transmembrane helix</keyword>
<evidence type="ECO:0000256" key="8">
    <source>
        <dbReference type="ARBA" id="ARBA00022989"/>
    </source>
</evidence>
<dbReference type="Proteomes" id="UP000198356">
    <property type="component" value="Unassembled WGS sequence"/>
</dbReference>
<dbReference type="PANTHER" id="PTHR43221:SF2">
    <property type="entry name" value="PROTEASE HTPX HOMOLOG"/>
    <property type="match status" value="1"/>
</dbReference>
<dbReference type="OrthoDB" id="15218at2"/>
<dbReference type="InterPro" id="IPR050083">
    <property type="entry name" value="HtpX_protease"/>
</dbReference>
<feature type="transmembrane region" description="Helical" evidence="11">
    <location>
        <begin position="33"/>
        <end position="55"/>
    </location>
</feature>
<feature type="transmembrane region" description="Helical" evidence="11">
    <location>
        <begin position="172"/>
        <end position="190"/>
    </location>
</feature>
<evidence type="ECO:0000256" key="10">
    <source>
        <dbReference type="ARBA" id="ARBA00023136"/>
    </source>
</evidence>
<comment type="cofactor">
    <cofactor evidence="1">
        <name>Zn(2+)</name>
        <dbReference type="ChEBI" id="CHEBI:29105"/>
    </cofactor>
</comment>
<gene>
    <name evidence="13" type="ORF">SAMN05421770_11152</name>
</gene>
<evidence type="ECO:0000256" key="2">
    <source>
        <dbReference type="ARBA" id="ARBA00022475"/>
    </source>
</evidence>
<evidence type="ECO:0000256" key="7">
    <source>
        <dbReference type="ARBA" id="ARBA00022833"/>
    </source>
</evidence>
<dbReference type="GO" id="GO:0006508">
    <property type="term" value="P:proteolysis"/>
    <property type="evidence" value="ECO:0007669"/>
    <property type="project" value="UniProtKB-KW"/>
</dbReference>
<feature type="transmembrane region" description="Helical" evidence="11">
    <location>
        <begin position="141"/>
        <end position="160"/>
    </location>
</feature>
<evidence type="ECO:0000259" key="12">
    <source>
        <dbReference type="Pfam" id="PF01435"/>
    </source>
</evidence>
<keyword evidence="14" id="KW-1185">Reference proteome</keyword>
<feature type="transmembrane region" description="Helical" evidence="11">
    <location>
        <begin position="532"/>
        <end position="550"/>
    </location>
</feature>
<dbReference type="GO" id="GO:0004222">
    <property type="term" value="F:metalloendopeptidase activity"/>
    <property type="evidence" value="ECO:0007669"/>
    <property type="project" value="InterPro"/>
</dbReference>
<feature type="domain" description="Peptidase M48" evidence="12">
    <location>
        <begin position="75"/>
        <end position="313"/>
    </location>
</feature>
<feature type="transmembrane region" description="Helical" evidence="11">
    <location>
        <begin position="7"/>
        <end position="27"/>
    </location>
</feature>
<keyword evidence="10 11" id="KW-0472">Membrane</keyword>
<keyword evidence="2" id="KW-1003">Cell membrane</keyword>